<evidence type="ECO:0000256" key="4">
    <source>
        <dbReference type="ARBA" id="ARBA00022630"/>
    </source>
</evidence>
<dbReference type="GO" id="GO:0004324">
    <property type="term" value="F:ferredoxin-NADP+ reductase activity"/>
    <property type="evidence" value="ECO:0007669"/>
    <property type="project" value="InterPro"/>
</dbReference>
<sequence length="166" mass="18636">KPGDEVQVVSEAAGFFVLDEVPDCETLWMLATGTAIGPYLSILQLGKDLERFKNMVLVHAARYAADLSYLPLMQELEKRYEGKLRIQTVVSRETAAGSLTGRLPALIESGELESAVGLPINKETSHVMLCGNPQMVRDTQQLLKETRQMTKHLRRRPGHMTAEHYW</sequence>
<dbReference type="InterPro" id="IPR039261">
    <property type="entry name" value="FNR_nucleotide-bd"/>
</dbReference>
<dbReference type="GO" id="GO:0034599">
    <property type="term" value="P:cellular response to oxidative stress"/>
    <property type="evidence" value="ECO:0007669"/>
    <property type="project" value="TreeGrafter"/>
</dbReference>
<dbReference type="GO" id="GO:0042167">
    <property type="term" value="P:heme catabolic process"/>
    <property type="evidence" value="ECO:0007669"/>
    <property type="project" value="TreeGrafter"/>
</dbReference>
<dbReference type="Gene3D" id="3.40.50.80">
    <property type="entry name" value="Nucleotide-binding domain of ferredoxin-NADP reductase (FNR) module"/>
    <property type="match status" value="1"/>
</dbReference>
<evidence type="ECO:0000256" key="3">
    <source>
        <dbReference type="ARBA" id="ARBA00020327"/>
    </source>
</evidence>
<evidence type="ECO:0000256" key="2">
    <source>
        <dbReference type="ARBA" id="ARBA00012872"/>
    </source>
</evidence>
<dbReference type="PANTHER" id="PTHR47878">
    <property type="entry name" value="OXIDOREDUCTASE FAD/NAD(P)-BINDING DOMAIN PROTEIN"/>
    <property type="match status" value="1"/>
</dbReference>
<gene>
    <name evidence="13" type="ORF">D3C88_00705</name>
</gene>
<keyword evidence="5" id="KW-0274">FAD</keyword>
<evidence type="ECO:0000256" key="11">
    <source>
        <dbReference type="ARBA" id="ARBA00047271"/>
    </source>
</evidence>
<dbReference type="FunFam" id="3.40.50.80:FF:000013">
    <property type="entry name" value="Ferredoxin--NADP(+) reductase"/>
    <property type="match status" value="1"/>
</dbReference>
<evidence type="ECO:0000256" key="7">
    <source>
        <dbReference type="ARBA" id="ARBA00023002"/>
    </source>
</evidence>
<dbReference type="EMBL" id="QXHA01000033">
    <property type="protein sequence ID" value="RIB43824.1"/>
    <property type="molecule type" value="Genomic_DNA"/>
</dbReference>
<evidence type="ECO:0000256" key="6">
    <source>
        <dbReference type="ARBA" id="ARBA00022857"/>
    </source>
</evidence>
<evidence type="ECO:0000256" key="9">
    <source>
        <dbReference type="ARBA" id="ARBA00030000"/>
    </source>
</evidence>
<evidence type="ECO:0000259" key="12">
    <source>
        <dbReference type="Pfam" id="PF00175"/>
    </source>
</evidence>
<evidence type="ECO:0000313" key="14">
    <source>
        <dbReference type="Proteomes" id="UP000284508"/>
    </source>
</evidence>
<accession>A0A418GSN4</accession>
<feature type="domain" description="Oxidoreductase FAD/NAD(P)-binding" evidence="12">
    <location>
        <begin position="29"/>
        <end position="140"/>
    </location>
</feature>
<dbReference type="Pfam" id="PF00175">
    <property type="entry name" value="NAD_binding_1"/>
    <property type="match status" value="1"/>
</dbReference>
<dbReference type="CDD" id="cd06195">
    <property type="entry name" value="FNR1"/>
    <property type="match status" value="1"/>
</dbReference>
<evidence type="ECO:0000313" key="13">
    <source>
        <dbReference type="EMBL" id="RIB43824.1"/>
    </source>
</evidence>
<comment type="cofactor">
    <cofactor evidence="1">
        <name>FAD</name>
        <dbReference type="ChEBI" id="CHEBI:57692"/>
    </cofactor>
</comment>
<dbReference type="InterPro" id="IPR033892">
    <property type="entry name" value="FNR_bac"/>
</dbReference>
<protein>
    <recommendedName>
        <fullName evidence="3">Flavodoxin/ferredoxin--NADP reductase</fullName>
        <ecNumber evidence="2">1.19.1.1</ecNumber>
    </recommendedName>
    <alternativeName>
        <fullName evidence="10">Ferredoxin (flavodoxin):NADP(+) oxidoreductase</fullName>
    </alternativeName>
    <alternativeName>
        <fullName evidence="8">Ferredoxin--NADP reductase</fullName>
    </alternativeName>
    <alternativeName>
        <fullName evidence="9">Flavodoxin--NADP reductase</fullName>
    </alternativeName>
</protein>
<dbReference type="EC" id="1.19.1.1" evidence="2"/>
<dbReference type="InterPro" id="IPR001433">
    <property type="entry name" value="OxRdtase_FAD/NAD-bd"/>
</dbReference>
<evidence type="ECO:0000256" key="1">
    <source>
        <dbReference type="ARBA" id="ARBA00001974"/>
    </source>
</evidence>
<keyword evidence="4" id="KW-0285">Flavoprotein</keyword>
<dbReference type="AlphaFoldDB" id="A0A418GSN4"/>
<organism evidence="13 14">
    <name type="scientific">Escherichia coli</name>
    <dbReference type="NCBI Taxonomy" id="562"/>
    <lineage>
        <taxon>Bacteria</taxon>
        <taxon>Pseudomonadati</taxon>
        <taxon>Pseudomonadota</taxon>
        <taxon>Gammaproteobacteria</taxon>
        <taxon>Enterobacterales</taxon>
        <taxon>Enterobacteriaceae</taxon>
        <taxon>Escherichia</taxon>
    </lineage>
</organism>
<reference evidence="13 14" key="1">
    <citation type="journal article" date="2018" name="BMC Microbiol.">
        <title>Genome sequencing of strains of the most prevalent clonal group of O1:K1:H7 Escherichia coli that causes neonatal meningitis in France.</title>
        <authorList>
            <person name="Geslain G."/>
            <person name="Birgy A."/>
            <person name="Adiba S."/>
            <person name="Magnan M."/>
            <person name="Courroux C."/>
            <person name="Levy C."/>
            <person name="Cohen R."/>
            <person name="Bidet P."/>
            <person name="Bonacorsi S."/>
        </authorList>
    </citation>
    <scope>NUCLEOTIDE SEQUENCE [LARGE SCALE GENOMIC DNA]</scope>
    <source>
        <strain evidence="13 14">S308</strain>
    </source>
</reference>
<dbReference type="SUPFAM" id="SSF52343">
    <property type="entry name" value="Ferredoxin reductase-like, C-terminal NADP-linked domain"/>
    <property type="match status" value="1"/>
</dbReference>
<keyword evidence="6" id="KW-0521">NADP</keyword>
<dbReference type="InterPro" id="IPR051930">
    <property type="entry name" value="FNR_type-1"/>
</dbReference>
<evidence type="ECO:0000256" key="8">
    <source>
        <dbReference type="ARBA" id="ARBA00029856"/>
    </source>
</evidence>
<dbReference type="Proteomes" id="UP000284508">
    <property type="component" value="Unassembled WGS sequence"/>
</dbReference>
<proteinExistence type="predicted"/>
<evidence type="ECO:0000256" key="5">
    <source>
        <dbReference type="ARBA" id="ARBA00022827"/>
    </source>
</evidence>
<comment type="caution">
    <text evidence="13">The sequence shown here is derived from an EMBL/GenBank/DDBJ whole genome shotgun (WGS) entry which is preliminary data.</text>
</comment>
<name>A0A418GSN4_ECOLX</name>
<feature type="non-terminal residue" evidence="13">
    <location>
        <position position="1"/>
    </location>
</feature>
<evidence type="ECO:0000256" key="10">
    <source>
        <dbReference type="ARBA" id="ARBA00030173"/>
    </source>
</evidence>
<comment type="catalytic activity">
    <reaction evidence="11">
        <text>reduced [flavodoxin] + NADP(+) = oxidized [flavodoxin] + NADPH + 2 H(+)</text>
        <dbReference type="Rhea" id="RHEA:50756"/>
        <dbReference type="Rhea" id="RHEA-COMP:10622"/>
        <dbReference type="Rhea" id="RHEA-COMP:10623"/>
        <dbReference type="ChEBI" id="CHEBI:15378"/>
        <dbReference type="ChEBI" id="CHEBI:57618"/>
        <dbReference type="ChEBI" id="CHEBI:57783"/>
        <dbReference type="ChEBI" id="CHEBI:58210"/>
        <dbReference type="ChEBI" id="CHEBI:58349"/>
        <dbReference type="EC" id="1.19.1.1"/>
    </reaction>
</comment>
<dbReference type="PANTHER" id="PTHR47878:SF1">
    <property type="entry name" value="FLAVODOXIN_FERREDOXIN--NADP REDUCTASE"/>
    <property type="match status" value="1"/>
</dbReference>
<keyword evidence="7" id="KW-0560">Oxidoreductase</keyword>